<comment type="caution">
    <text evidence="1">The sequence shown here is derived from an EMBL/GenBank/DDBJ whole genome shotgun (WGS) entry which is preliminary data.</text>
</comment>
<sequence>MAISQSHRGWRWNDSNDRLAALVNGTTRLEFRSDTTQIKPTGASGSSVTGLEVSPRFAAGVGGGDLRAILADPVLKASTGDITGQVVAVEANIDFGTSGTRTITGDVSAFSSFLAVPSTMTYSGDISFLRVRSVNVKGWDYFLNVDDANTGLAVVGATMAKDPNTDDEAGYLKILVGSTYYQMAFWASS</sequence>
<evidence type="ECO:0000313" key="1">
    <source>
        <dbReference type="EMBL" id="KKL67451.1"/>
    </source>
</evidence>
<gene>
    <name evidence="1" type="ORF">LCGC14_2134800</name>
</gene>
<name>A0A0F9EMH1_9ZZZZ</name>
<evidence type="ECO:0008006" key="2">
    <source>
        <dbReference type="Google" id="ProtNLM"/>
    </source>
</evidence>
<protein>
    <recommendedName>
        <fullName evidence="2">Major tropism determinant N-terminal domain-containing protein</fullName>
    </recommendedName>
</protein>
<reference evidence="1" key="1">
    <citation type="journal article" date="2015" name="Nature">
        <title>Complex archaea that bridge the gap between prokaryotes and eukaryotes.</title>
        <authorList>
            <person name="Spang A."/>
            <person name="Saw J.H."/>
            <person name="Jorgensen S.L."/>
            <person name="Zaremba-Niedzwiedzka K."/>
            <person name="Martijn J."/>
            <person name="Lind A.E."/>
            <person name="van Eijk R."/>
            <person name="Schleper C."/>
            <person name="Guy L."/>
            <person name="Ettema T.J."/>
        </authorList>
    </citation>
    <scope>NUCLEOTIDE SEQUENCE</scope>
</reference>
<proteinExistence type="predicted"/>
<dbReference type="EMBL" id="LAZR01026851">
    <property type="protein sequence ID" value="KKL67451.1"/>
    <property type="molecule type" value="Genomic_DNA"/>
</dbReference>
<dbReference type="AlphaFoldDB" id="A0A0F9EMH1"/>
<accession>A0A0F9EMH1</accession>
<organism evidence="1">
    <name type="scientific">marine sediment metagenome</name>
    <dbReference type="NCBI Taxonomy" id="412755"/>
    <lineage>
        <taxon>unclassified sequences</taxon>
        <taxon>metagenomes</taxon>
        <taxon>ecological metagenomes</taxon>
    </lineage>
</organism>